<dbReference type="InterPro" id="IPR036291">
    <property type="entry name" value="NAD(P)-bd_dom_sf"/>
</dbReference>
<sequence length="438" mass="46295">MKVAVFGLGYVGTVTSAGLASQGHAVVGVDVDPHKVSSIRAGSSPVVEPGLEKLVADGAASGALTATDDARVAMEHADVSLVCVGTPSGPHGETDLSYVSRAVEDIRDAMETASVPPFGHHSVVIRSTVPPGTGAQIVAPVFAEPPHGWQVGTAMCPEFLREGCGVADFYDPPFLVAGTSDVRTVEALGELFAFLDGDVLHCDVPTAEALKYACNAFHATKISFTNEIARVFRDFGVDSREVMRIFCRDEKLNLAPAYLRPGFAFGGSCLPKDLRALQHMARTIGADVPLLSGARQANDLVIRDVVDRVLATGLRDVAILGLSFKADTDDLRESPNVELAERLIGKGLDVRIYDPIVNPDRLVGANRREVEARLPHLSRLLTCSPEDALVGVDVVLVSSAEPAVVRALGSVQPHLVIDLDGRLGPGVESLSGYQGVGW</sequence>
<dbReference type="InterPro" id="IPR001732">
    <property type="entry name" value="UDP-Glc/GDP-Man_DH_N"/>
</dbReference>
<dbReference type="InterPro" id="IPR008927">
    <property type="entry name" value="6-PGluconate_DH-like_C_sf"/>
</dbReference>
<keyword evidence="5 7" id="KW-0520">NAD</keyword>
<dbReference type="EMBL" id="JBHTCH010000014">
    <property type="protein sequence ID" value="MFC7360850.1"/>
    <property type="molecule type" value="Genomic_DNA"/>
</dbReference>
<dbReference type="InterPro" id="IPR017476">
    <property type="entry name" value="UDP-Glc/GDP-Man"/>
</dbReference>
<evidence type="ECO:0000256" key="6">
    <source>
        <dbReference type="ARBA" id="ARBA00047473"/>
    </source>
</evidence>
<gene>
    <name evidence="9" type="ORF">ACFQO6_11260</name>
</gene>
<reference evidence="10" key="1">
    <citation type="journal article" date="2019" name="Int. J. Syst. Evol. Microbiol.">
        <title>The Global Catalogue of Microorganisms (GCM) 10K type strain sequencing project: providing services to taxonomists for standard genome sequencing and annotation.</title>
        <authorList>
            <consortium name="The Broad Institute Genomics Platform"/>
            <consortium name="The Broad Institute Genome Sequencing Center for Infectious Disease"/>
            <person name="Wu L."/>
            <person name="Ma J."/>
        </authorList>
    </citation>
    <scope>NUCLEOTIDE SEQUENCE [LARGE SCALE GENOMIC DNA]</scope>
    <source>
        <strain evidence="10">FCH27</strain>
    </source>
</reference>
<dbReference type="PANTHER" id="PTHR43750:SF1">
    <property type="entry name" value="GDP-MANNOSE 6-DEHYDROGENASE"/>
    <property type="match status" value="1"/>
</dbReference>
<dbReference type="RefSeq" id="WP_255888625.1">
    <property type="nucleotide sequence ID" value="NZ_JAFMZM010000001.1"/>
</dbReference>
<dbReference type="InterPro" id="IPR028357">
    <property type="entry name" value="UDPglc_DH_bac"/>
</dbReference>
<feature type="domain" description="UDP-glucose/GDP-mannose dehydrogenase C-terminal" evidence="8">
    <location>
        <begin position="318"/>
        <end position="425"/>
    </location>
</feature>
<dbReference type="EC" id="1.1.1.22" evidence="3 7"/>
<comment type="caution">
    <text evidence="9">The sequence shown here is derived from an EMBL/GenBank/DDBJ whole genome shotgun (WGS) entry which is preliminary data.</text>
</comment>
<evidence type="ECO:0000256" key="1">
    <source>
        <dbReference type="ARBA" id="ARBA00004701"/>
    </source>
</evidence>
<dbReference type="NCBIfam" id="TIGR03026">
    <property type="entry name" value="NDP-sugDHase"/>
    <property type="match status" value="1"/>
</dbReference>
<dbReference type="PIRSF" id="PIRSF000124">
    <property type="entry name" value="UDPglc_GDPman_dh"/>
    <property type="match status" value="1"/>
</dbReference>
<name>A0ABW2N4D2_9ACTN</name>
<proteinExistence type="inferred from homology"/>
<evidence type="ECO:0000259" key="8">
    <source>
        <dbReference type="SMART" id="SM00984"/>
    </source>
</evidence>
<dbReference type="Pfam" id="PF03721">
    <property type="entry name" value="UDPG_MGDP_dh_N"/>
    <property type="match status" value="1"/>
</dbReference>
<evidence type="ECO:0000256" key="7">
    <source>
        <dbReference type="PIRNR" id="PIRNR000124"/>
    </source>
</evidence>
<dbReference type="InterPro" id="IPR014026">
    <property type="entry name" value="UDP-Glc/GDP-Man_DH_dimer"/>
</dbReference>
<dbReference type="Pfam" id="PF00984">
    <property type="entry name" value="UDPG_MGDP_dh"/>
    <property type="match status" value="1"/>
</dbReference>
<evidence type="ECO:0000256" key="2">
    <source>
        <dbReference type="ARBA" id="ARBA00006601"/>
    </source>
</evidence>
<dbReference type="Gene3D" id="3.40.50.720">
    <property type="entry name" value="NAD(P)-binding Rossmann-like Domain"/>
    <property type="match status" value="2"/>
</dbReference>
<protein>
    <recommendedName>
        <fullName evidence="3 7">UDP-glucose 6-dehydrogenase</fullName>
        <ecNumber evidence="3 7">1.1.1.22</ecNumber>
    </recommendedName>
</protein>
<dbReference type="PIRSF" id="PIRSF500134">
    <property type="entry name" value="UDPglc_DH_bac"/>
    <property type="match status" value="1"/>
</dbReference>
<dbReference type="PANTHER" id="PTHR43750">
    <property type="entry name" value="UDP-GLUCOSE 6-DEHYDROGENASE TUAD"/>
    <property type="match status" value="1"/>
</dbReference>
<evidence type="ECO:0000313" key="9">
    <source>
        <dbReference type="EMBL" id="MFC7360850.1"/>
    </source>
</evidence>
<dbReference type="InterPro" id="IPR036220">
    <property type="entry name" value="UDP-Glc/GDP-Man_DH_C_sf"/>
</dbReference>
<evidence type="ECO:0000256" key="3">
    <source>
        <dbReference type="ARBA" id="ARBA00012954"/>
    </source>
</evidence>
<keyword evidence="4 7" id="KW-0560">Oxidoreductase</keyword>
<comment type="pathway">
    <text evidence="1">Nucleotide-sugar biosynthesis; UDP-alpha-D-glucuronate biosynthesis; UDP-alpha-D-glucuronate from UDP-alpha-D-glucose: step 1/1.</text>
</comment>
<evidence type="ECO:0000256" key="4">
    <source>
        <dbReference type="ARBA" id="ARBA00023002"/>
    </source>
</evidence>
<dbReference type="Gene3D" id="1.20.5.100">
    <property type="entry name" value="Cytochrome c1, transmembrane anchor, C-terminal"/>
    <property type="match status" value="1"/>
</dbReference>
<accession>A0ABW2N4D2</accession>
<dbReference type="Proteomes" id="UP001596524">
    <property type="component" value="Unassembled WGS sequence"/>
</dbReference>
<dbReference type="InterPro" id="IPR014027">
    <property type="entry name" value="UDP-Glc/GDP-Man_DH_C"/>
</dbReference>
<dbReference type="SMART" id="SM00984">
    <property type="entry name" value="UDPG_MGDP_dh_C"/>
    <property type="match status" value="1"/>
</dbReference>
<comment type="similarity">
    <text evidence="2 7">Belongs to the UDP-glucose/GDP-mannose dehydrogenase family.</text>
</comment>
<evidence type="ECO:0000313" key="10">
    <source>
        <dbReference type="Proteomes" id="UP001596524"/>
    </source>
</evidence>
<keyword evidence="10" id="KW-1185">Reference proteome</keyword>
<dbReference type="SUPFAM" id="SSF52413">
    <property type="entry name" value="UDP-glucose/GDP-mannose dehydrogenase C-terminal domain"/>
    <property type="match status" value="1"/>
</dbReference>
<dbReference type="SUPFAM" id="SSF51735">
    <property type="entry name" value="NAD(P)-binding Rossmann-fold domains"/>
    <property type="match status" value="1"/>
</dbReference>
<dbReference type="Pfam" id="PF03720">
    <property type="entry name" value="UDPG_MGDP_dh_C"/>
    <property type="match status" value="1"/>
</dbReference>
<evidence type="ECO:0000256" key="5">
    <source>
        <dbReference type="ARBA" id="ARBA00023027"/>
    </source>
</evidence>
<organism evidence="9 10">
    <name type="scientific">Nocardioides astragali</name>
    <dbReference type="NCBI Taxonomy" id="1776736"/>
    <lineage>
        <taxon>Bacteria</taxon>
        <taxon>Bacillati</taxon>
        <taxon>Actinomycetota</taxon>
        <taxon>Actinomycetes</taxon>
        <taxon>Propionibacteriales</taxon>
        <taxon>Nocardioidaceae</taxon>
        <taxon>Nocardioides</taxon>
    </lineage>
</organism>
<comment type="catalytic activity">
    <reaction evidence="6 7">
        <text>UDP-alpha-D-glucose + 2 NAD(+) + H2O = UDP-alpha-D-glucuronate + 2 NADH + 3 H(+)</text>
        <dbReference type="Rhea" id="RHEA:23596"/>
        <dbReference type="ChEBI" id="CHEBI:15377"/>
        <dbReference type="ChEBI" id="CHEBI:15378"/>
        <dbReference type="ChEBI" id="CHEBI:57540"/>
        <dbReference type="ChEBI" id="CHEBI:57945"/>
        <dbReference type="ChEBI" id="CHEBI:58052"/>
        <dbReference type="ChEBI" id="CHEBI:58885"/>
        <dbReference type="EC" id="1.1.1.22"/>
    </reaction>
</comment>
<dbReference type="SUPFAM" id="SSF48179">
    <property type="entry name" value="6-phosphogluconate dehydrogenase C-terminal domain-like"/>
    <property type="match status" value="1"/>
</dbReference>